<proteinExistence type="predicted"/>
<sequence>MRTVLPKHAVLVPPGARLAFEGVIFSTYQWQQKAFDGTDQVFEMLKRPDTVQVLAVKDEAIVLLRERQPGGAPYYSLPGGRHDREHETELDAARRELREETGMAFSDWKLLDVTQPHAKIEHFVYVFLATGFESLTSPSPDGGERIQVQPVGLDALKAIALRPDARAMPTGILHQIDTIETLLQFPAYRP</sequence>
<evidence type="ECO:0000259" key="1">
    <source>
        <dbReference type="PROSITE" id="PS51462"/>
    </source>
</evidence>
<evidence type="ECO:0000313" key="3">
    <source>
        <dbReference type="Proteomes" id="UP000295511"/>
    </source>
</evidence>
<dbReference type="RefSeq" id="WP_133205168.1">
    <property type="nucleotide sequence ID" value="NZ_SMRU01000018.1"/>
</dbReference>
<dbReference type="EMBL" id="SMRU01000018">
    <property type="protein sequence ID" value="TDF93664.1"/>
    <property type="molecule type" value="Genomic_DNA"/>
</dbReference>
<keyword evidence="3" id="KW-1185">Reference proteome</keyword>
<dbReference type="AlphaFoldDB" id="A0A4V2ZSL8"/>
<accession>A0A4V2ZSL8</accession>
<dbReference type="Proteomes" id="UP000295511">
    <property type="component" value="Unassembled WGS sequence"/>
</dbReference>
<evidence type="ECO:0000313" key="2">
    <source>
        <dbReference type="EMBL" id="TDF93664.1"/>
    </source>
</evidence>
<gene>
    <name evidence="2" type="ORF">E1809_15650</name>
</gene>
<dbReference type="Pfam" id="PF00293">
    <property type="entry name" value="NUDIX"/>
    <property type="match status" value="1"/>
</dbReference>
<organism evidence="2 3">
    <name type="scientific">Arthrobacter terricola</name>
    <dbReference type="NCBI Taxonomy" id="2547396"/>
    <lineage>
        <taxon>Bacteria</taxon>
        <taxon>Bacillati</taxon>
        <taxon>Actinomycetota</taxon>
        <taxon>Actinomycetes</taxon>
        <taxon>Micrococcales</taxon>
        <taxon>Micrococcaceae</taxon>
        <taxon>Arthrobacter</taxon>
    </lineage>
</organism>
<dbReference type="Gene3D" id="3.90.79.10">
    <property type="entry name" value="Nucleoside Triphosphate Pyrophosphohydrolase"/>
    <property type="match status" value="1"/>
</dbReference>
<protein>
    <submittedName>
        <fullName evidence="2">NUDIX domain-containing protein</fullName>
    </submittedName>
</protein>
<comment type="caution">
    <text evidence="2">The sequence shown here is derived from an EMBL/GenBank/DDBJ whole genome shotgun (WGS) entry which is preliminary data.</text>
</comment>
<dbReference type="SUPFAM" id="SSF55811">
    <property type="entry name" value="Nudix"/>
    <property type="match status" value="1"/>
</dbReference>
<reference evidence="2 3" key="1">
    <citation type="submission" date="2019-03" db="EMBL/GenBank/DDBJ databases">
        <title>Whole genome sequence of Arthrobacter sp JH1-1.</title>
        <authorList>
            <person name="Trinh H.N."/>
        </authorList>
    </citation>
    <scope>NUCLEOTIDE SEQUENCE [LARGE SCALE GENOMIC DNA]</scope>
    <source>
        <strain evidence="2 3">JH1-1</strain>
    </source>
</reference>
<dbReference type="PROSITE" id="PS51462">
    <property type="entry name" value="NUDIX"/>
    <property type="match status" value="1"/>
</dbReference>
<dbReference type="InterPro" id="IPR000086">
    <property type="entry name" value="NUDIX_hydrolase_dom"/>
</dbReference>
<name>A0A4V2ZSL8_9MICC</name>
<dbReference type="OrthoDB" id="177518at2"/>
<feature type="domain" description="Nudix hydrolase" evidence="1">
    <location>
        <begin position="45"/>
        <end position="173"/>
    </location>
</feature>
<dbReference type="CDD" id="cd03424">
    <property type="entry name" value="NUDIX_ADPRase_Nudt5_UGPPase_Nudt14"/>
    <property type="match status" value="1"/>
</dbReference>
<dbReference type="InterPro" id="IPR015797">
    <property type="entry name" value="NUDIX_hydrolase-like_dom_sf"/>
</dbReference>